<dbReference type="InterPro" id="IPR015422">
    <property type="entry name" value="PyrdxlP-dep_Trfase_small"/>
</dbReference>
<dbReference type="Gene3D" id="3.90.1150.10">
    <property type="entry name" value="Aspartate Aminotransferase, domain 1"/>
    <property type="match status" value="1"/>
</dbReference>
<keyword evidence="2" id="KW-0808">Transferase</keyword>
<organism evidence="5">
    <name type="scientific">marine metagenome</name>
    <dbReference type="NCBI Taxonomy" id="408172"/>
    <lineage>
        <taxon>unclassified sequences</taxon>
        <taxon>metagenomes</taxon>
        <taxon>ecological metagenomes</taxon>
    </lineage>
</organism>
<feature type="domain" description="Aminotransferase class I/classII large" evidence="4">
    <location>
        <begin position="89"/>
        <end position="380"/>
    </location>
</feature>
<evidence type="ECO:0000313" key="5">
    <source>
        <dbReference type="EMBL" id="SVA14001.1"/>
    </source>
</evidence>
<proteinExistence type="predicted"/>
<sequence>MSFSRRAFVKTVGLGSVAAFSGSYIPRTYELPEFWTAELLAQERPLLLHNNENPAGPGERALAAARSTLGEGGVGVGRYPMSAPETNEAGLARAIADRFGVAPGNVILGLGSTQVLRTAVQAYTSSTKPLVTATPTYEECTQYAELIGSAFTEIGLNDKMQLDLNEMAAAAREGAGLVFLNNPNNPTATVHGEDAVMAFIDDVLTASPDTTILVDEAYHDYVTDQNHRSQIPTALTNPRVLVARTFSKAHGMAGFRVGYGIAHEDMVQELRPWHSRMTLNSLGIAAAKVSIGDTGRLEAESVRNTEARQFTIDWFKNAGFDATDSQTNFIFVNTGMAAQEFRDGARENGVAVGRNFPPYEKDWARISIGTMDEMRQAVEVFAKVLRINATAAA</sequence>
<dbReference type="InterPro" id="IPR050106">
    <property type="entry name" value="HistidinolP_aminotransfase"/>
</dbReference>
<gene>
    <name evidence="5" type="ORF">METZ01_LOCUS66855</name>
</gene>
<dbReference type="GO" id="GO:0030170">
    <property type="term" value="F:pyridoxal phosphate binding"/>
    <property type="evidence" value="ECO:0007669"/>
    <property type="project" value="InterPro"/>
</dbReference>
<dbReference type="InterPro" id="IPR004839">
    <property type="entry name" value="Aminotransferase_I/II_large"/>
</dbReference>
<keyword evidence="1" id="KW-0032">Aminotransferase</keyword>
<evidence type="ECO:0000259" key="4">
    <source>
        <dbReference type="Pfam" id="PF00155"/>
    </source>
</evidence>
<dbReference type="GO" id="GO:0008483">
    <property type="term" value="F:transaminase activity"/>
    <property type="evidence" value="ECO:0007669"/>
    <property type="project" value="UniProtKB-KW"/>
</dbReference>
<protein>
    <recommendedName>
        <fullName evidence="4">Aminotransferase class I/classII large domain-containing protein</fullName>
    </recommendedName>
</protein>
<evidence type="ECO:0000256" key="1">
    <source>
        <dbReference type="ARBA" id="ARBA00022576"/>
    </source>
</evidence>
<dbReference type="Gene3D" id="3.40.640.10">
    <property type="entry name" value="Type I PLP-dependent aspartate aminotransferase-like (Major domain)"/>
    <property type="match status" value="1"/>
</dbReference>
<dbReference type="SUPFAM" id="SSF53383">
    <property type="entry name" value="PLP-dependent transferases"/>
    <property type="match status" value="1"/>
</dbReference>
<dbReference type="Pfam" id="PF00155">
    <property type="entry name" value="Aminotran_1_2"/>
    <property type="match status" value="1"/>
</dbReference>
<dbReference type="CDD" id="cd00609">
    <property type="entry name" value="AAT_like"/>
    <property type="match status" value="1"/>
</dbReference>
<keyword evidence="3" id="KW-0663">Pyridoxal phosphate</keyword>
<dbReference type="InterPro" id="IPR015424">
    <property type="entry name" value="PyrdxlP-dep_Trfase"/>
</dbReference>
<evidence type="ECO:0000256" key="2">
    <source>
        <dbReference type="ARBA" id="ARBA00022679"/>
    </source>
</evidence>
<dbReference type="PANTHER" id="PTHR43643">
    <property type="entry name" value="HISTIDINOL-PHOSPHATE AMINOTRANSFERASE 2"/>
    <property type="match status" value="1"/>
</dbReference>
<reference evidence="5" key="1">
    <citation type="submission" date="2018-05" db="EMBL/GenBank/DDBJ databases">
        <authorList>
            <person name="Lanie J.A."/>
            <person name="Ng W.-L."/>
            <person name="Kazmierczak K.M."/>
            <person name="Andrzejewski T.M."/>
            <person name="Davidsen T.M."/>
            <person name="Wayne K.J."/>
            <person name="Tettelin H."/>
            <person name="Glass J.I."/>
            <person name="Rusch D."/>
            <person name="Podicherti R."/>
            <person name="Tsui H.-C.T."/>
            <person name="Winkler M.E."/>
        </authorList>
    </citation>
    <scope>NUCLEOTIDE SEQUENCE</scope>
</reference>
<evidence type="ECO:0000256" key="3">
    <source>
        <dbReference type="ARBA" id="ARBA00022898"/>
    </source>
</evidence>
<dbReference type="EMBL" id="UINC01004394">
    <property type="protein sequence ID" value="SVA14001.1"/>
    <property type="molecule type" value="Genomic_DNA"/>
</dbReference>
<dbReference type="AlphaFoldDB" id="A0A381TER9"/>
<name>A0A381TER9_9ZZZZ</name>
<accession>A0A381TER9</accession>
<dbReference type="InterPro" id="IPR015421">
    <property type="entry name" value="PyrdxlP-dep_Trfase_major"/>
</dbReference>
<dbReference type="PANTHER" id="PTHR43643:SF3">
    <property type="entry name" value="HISTIDINOL-PHOSPHATE AMINOTRANSFERASE"/>
    <property type="match status" value="1"/>
</dbReference>